<evidence type="ECO:0008006" key="3">
    <source>
        <dbReference type="Google" id="ProtNLM"/>
    </source>
</evidence>
<dbReference type="EMBL" id="JBHSIU010000130">
    <property type="protein sequence ID" value="MFC5007750.1"/>
    <property type="molecule type" value="Genomic_DNA"/>
</dbReference>
<sequence length="174" mass="16550">MAVLLVGALSGCAAPGDAGAPDGAAGGPAPLRGFGVEVDEAVAPRVSLVHVRVCGGWGCHDQDVPLHISGPASALPCPSGTADPGTACGVAHLPGPGPGYGYAPVPQLTADPVTVTVTTPAGAPLAITAELQVRPSIVCPGRTPSAGAAASACAGGAPQAGLRIAADGTVSQSR</sequence>
<accession>A0ABV9WJE3</accession>
<reference evidence="2" key="1">
    <citation type="journal article" date="2019" name="Int. J. Syst. Evol. Microbiol.">
        <title>The Global Catalogue of Microorganisms (GCM) 10K type strain sequencing project: providing services to taxonomists for standard genome sequencing and annotation.</title>
        <authorList>
            <consortium name="The Broad Institute Genomics Platform"/>
            <consortium name="The Broad Institute Genome Sequencing Center for Infectious Disease"/>
            <person name="Wu L."/>
            <person name="Ma J."/>
        </authorList>
    </citation>
    <scope>NUCLEOTIDE SEQUENCE [LARGE SCALE GENOMIC DNA]</scope>
    <source>
        <strain evidence="2">CGMCC 4.7152</strain>
    </source>
</reference>
<comment type="caution">
    <text evidence="1">The sequence shown here is derived from an EMBL/GenBank/DDBJ whole genome shotgun (WGS) entry which is preliminary data.</text>
</comment>
<evidence type="ECO:0000313" key="1">
    <source>
        <dbReference type="EMBL" id="MFC5007750.1"/>
    </source>
</evidence>
<organism evidence="1 2">
    <name type="scientific">Dactylosporangium cerinum</name>
    <dbReference type="NCBI Taxonomy" id="1434730"/>
    <lineage>
        <taxon>Bacteria</taxon>
        <taxon>Bacillati</taxon>
        <taxon>Actinomycetota</taxon>
        <taxon>Actinomycetes</taxon>
        <taxon>Micromonosporales</taxon>
        <taxon>Micromonosporaceae</taxon>
        <taxon>Dactylosporangium</taxon>
    </lineage>
</organism>
<dbReference type="RefSeq" id="WP_380128390.1">
    <property type="nucleotide sequence ID" value="NZ_JBHSIU010000130.1"/>
</dbReference>
<evidence type="ECO:0000313" key="2">
    <source>
        <dbReference type="Proteomes" id="UP001595912"/>
    </source>
</evidence>
<gene>
    <name evidence="1" type="ORF">ACFPIJ_59330</name>
</gene>
<protein>
    <recommendedName>
        <fullName evidence="3">Lipoprotein</fullName>
    </recommendedName>
</protein>
<proteinExistence type="predicted"/>
<keyword evidence="2" id="KW-1185">Reference proteome</keyword>
<name>A0ABV9WJE3_9ACTN</name>
<dbReference type="Proteomes" id="UP001595912">
    <property type="component" value="Unassembled WGS sequence"/>
</dbReference>